<comment type="caution">
    <text evidence="1">The sequence shown here is derived from an EMBL/GenBank/DDBJ whole genome shotgun (WGS) entry which is preliminary data.</text>
</comment>
<sequence length="93" mass="11017">MHQTTNYHWSKTGLLHHNQAHLYLPESFGFMACVQINMSERCGREEPWLTMHLRESDLTPVLVMQLALRREKISIHNQSDEYGCYCDGQKHMR</sequence>
<dbReference type="AlphaFoldDB" id="A0A6A5EYF1"/>
<dbReference type="Proteomes" id="UP000465112">
    <property type="component" value="Chromosome 15"/>
</dbReference>
<reference evidence="1 2" key="1">
    <citation type="submission" date="2019-06" db="EMBL/GenBank/DDBJ databases">
        <title>A chromosome-scale genome assembly of the European perch, Perca fluviatilis.</title>
        <authorList>
            <person name="Roques C."/>
            <person name="Zahm M."/>
            <person name="Cabau C."/>
            <person name="Klopp C."/>
            <person name="Bouchez O."/>
            <person name="Donnadieu C."/>
            <person name="Kuhl H."/>
            <person name="Gislard M."/>
            <person name="Guendouz S."/>
            <person name="Journot L."/>
            <person name="Haffray P."/>
            <person name="Bestin A."/>
            <person name="Morvezen R."/>
            <person name="Feron R."/>
            <person name="Wen M."/>
            <person name="Jouanno E."/>
            <person name="Herpin A."/>
            <person name="Schartl M."/>
            <person name="Postlethwait J."/>
            <person name="Schaerlinger B."/>
            <person name="Chardard D."/>
            <person name="Lecocq T."/>
            <person name="Poncet C."/>
            <person name="Jaffrelo L."/>
            <person name="Lampietro C."/>
            <person name="Guiguen Y."/>
        </authorList>
    </citation>
    <scope>NUCLEOTIDE SEQUENCE [LARGE SCALE GENOMIC DNA]</scope>
    <source>
        <tissue evidence="1">Blood</tissue>
    </source>
</reference>
<keyword evidence="2" id="KW-1185">Reference proteome</keyword>
<evidence type="ECO:0000313" key="2">
    <source>
        <dbReference type="Proteomes" id="UP000465112"/>
    </source>
</evidence>
<gene>
    <name evidence="1" type="ORF">PFLUV_G00177030</name>
</gene>
<accession>A0A6A5EYF1</accession>
<proteinExistence type="predicted"/>
<dbReference type="EMBL" id="VHII01000015">
    <property type="protein sequence ID" value="KAF1379532.1"/>
    <property type="molecule type" value="Genomic_DNA"/>
</dbReference>
<organism evidence="1 2">
    <name type="scientific">Perca fluviatilis</name>
    <name type="common">European perch</name>
    <dbReference type="NCBI Taxonomy" id="8168"/>
    <lineage>
        <taxon>Eukaryota</taxon>
        <taxon>Metazoa</taxon>
        <taxon>Chordata</taxon>
        <taxon>Craniata</taxon>
        <taxon>Vertebrata</taxon>
        <taxon>Euteleostomi</taxon>
        <taxon>Actinopterygii</taxon>
        <taxon>Neopterygii</taxon>
        <taxon>Teleostei</taxon>
        <taxon>Neoteleostei</taxon>
        <taxon>Acanthomorphata</taxon>
        <taxon>Eupercaria</taxon>
        <taxon>Perciformes</taxon>
        <taxon>Percoidei</taxon>
        <taxon>Percidae</taxon>
        <taxon>Percinae</taxon>
        <taxon>Perca</taxon>
    </lineage>
</organism>
<protein>
    <submittedName>
        <fullName evidence="1">Uncharacterized protein</fullName>
    </submittedName>
</protein>
<evidence type="ECO:0000313" key="1">
    <source>
        <dbReference type="EMBL" id="KAF1379532.1"/>
    </source>
</evidence>
<name>A0A6A5EYF1_PERFL</name>